<sequence>MFDEIVKNALQEDLGDGDHSSLACIPQNASGIAKLLVKDTGVLAGVEVAKKVCELVDSTLVFEELLSDGAWVKPGDIAFYLKGSAQSILGAERTLLNFMQRMSGIATQTKTYVDLLEGTNTRLLDTRKTTPGIRYMEKWAVRIGGGMNHRFALYDMIMLKDNHVDFAGGIREAITRTHDYLKATGKSLKVEIEVRNIAELHQVLEVGMVDRIMLDNFTPPLLKEAIEIIDGRYETEASGGITKQTIRSFAETGVDFISVGALTHSFQSLDMSLKATF</sequence>
<keyword evidence="7 12" id="KW-0328">Glycosyltransferase</keyword>
<evidence type="ECO:0000256" key="13">
    <source>
        <dbReference type="PIRSR" id="PIRSR006250-1"/>
    </source>
</evidence>
<dbReference type="UniPathway" id="UPA00253">
    <property type="reaction ID" value="UER00331"/>
</dbReference>
<comment type="function">
    <text evidence="1">Involved in the catabolism of quinolinic acid (QA).</text>
</comment>
<dbReference type="InterPro" id="IPR013785">
    <property type="entry name" value="Aldolase_TIM"/>
</dbReference>
<dbReference type="FunFam" id="3.20.20.70:FF:000030">
    <property type="entry name" value="Nicotinate-nucleotide pyrophosphorylase, carboxylating"/>
    <property type="match status" value="1"/>
</dbReference>
<dbReference type="Gene3D" id="3.20.20.70">
    <property type="entry name" value="Aldolase class I"/>
    <property type="match status" value="1"/>
</dbReference>
<comment type="catalytic activity">
    <reaction evidence="10">
        <text>nicotinate beta-D-ribonucleotide + CO2 + diphosphate = quinolinate + 5-phospho-alpha-D-ribose 1-diphosphate + 2 H(+)</text>
        <dbReference type="Rhea" id="RHEA:12733"/>
        <dbReference type="ChEBI" id="CHEBI:15378"/>
        <dbReference type="ChEBI" id="CHEBI:16526"/>
        <dbReference type="ChEBI" id="CHEBI:29959"/>
        <dbReference type="ChEBI" id="CHEBI:33019"/>
        <dbReference type="ChEBI" id="CHEBI:57502"/>
        <dbReference type="ChEBI" id="CHEBI:58017"/>
        <dbReference type="EC" id="2.4.2.19"/>
    </reaction>
</comment>
<feature type="binding site" evidence="13">
    <location>
        <begin position="126"/>
        <end position="128"/>
    </location>
    <ligand>
        <name>substrate</name>
    </ligand>
</feature>
<dbReference type="FunFam" id="3.90.1170.20:FF:000001">
    <property type="entry name" value="Nicotinate-nucleotide diphosphorylase (Carboxylating)"/>
    <property type="match status" value="1"/>
</dbReference>
<feature type="binding site" evidence="13">
    <location>
        <position position="150"/>
    </location>
    <ligand>
        <name>substrate</name>
    </ligand>
</feature>
<evidence type="ECO:0000256" key="5">
    <source>
        <dbReference type="ARBA" id="ARBA00011944"/>
    </source>
</evidence>
<evidence type="ECO:0000256" key="12">
    <source>
        <dbReference type="PIRNR" id="PIRNR006250"/>
    </source>
</evidence>
<comment type="pathway">
    <text evidence="2">Cofactor biosynthesis; NAD(+) biosynthesis; nicotinate D-ribonucleotide from quinolinate: step 1/1.</text>
</comment>
<keyword evidence="17" id="KW-1185">Reference proteome</keyword>
<dbReference type="GO" id="GO:0034213">
    <property type="term" value="P:quinolinate catabolic process"/>
    <property type="evidence" value="ECO:0007669"/>
    <property type="project" value="TreeGrafter"/>
</dbReference>
<dbReference type="STRING" id="755732.Fluta_0712"/>
<evidence type="ECO:0000259" key="14">
    <source>
        <dbReference type="Pfam" id="PF01729"/>
    </source>
</evidence>
<proteinExistence type="inferred from homology"/>
<evidence type="ECO:0000256" key="11">
    <source>
        <dbReference type="ARBA" id="ARBA00069173"/>
    </source>
</evidence>
<feature type="binding site" evidence="13">
    <location>
        <position position="193"/>
    </location>
    <ligand>
        <name>substrate</name>
    </ligand>
</feature>
<keyword evidence="6" id="KW-0662">Pyridine nucleotide biosynthesis</keyword>
<dbReference type="SUPFAM" id="SSF51690">
    <property type="entry name" value="Nicotinate/Quinolinate PRTase C-terminal domain-like"/>
    <property type="match status" value="1"/>
</dbReference>
<dbReference type="Proteomes" id="UP000007463">
    <property type="component" value="Chromosome"/>
</dbReference>
<dbReference type="InterPro" id="IPR022412">
    <property type="entry name" value="Quinolinate_PRibosylTrfase_N"/>
</dbReference>
<gene>
    <name evidence="16" type="ordered locus">Fluta_0712</name>
</gene>
<dbReference type="EMBL" id="CP002542">
    <property type="protein sequence ID" value="AEA42716.1"/>
    <property type="molecule type" value="Genomic_DNA"/>
</dbReference>
<reference evidence="16 17" key="1">
    <citation type="journal article" date="2011" name="Stand. Genomic Sci.">
        <title>Complete genome sequence of the gliding freshwater bacterium Fluviicola taffensis type strain (RW262).</title>
        <authorList>
            <person name="Woyke T."/>
            <person name="Chertkov O."/>
            <person name="Lapidus A."/>
            <person name="Nolan M."/>
            <person name="Lucas S."/>
            <person name="Del Rio T.G."/>
            <person name="Tice H."/>
            <person name="Cheng J.F."/>
            <person name="Tapia R."/>
            <person name="Han C."/>
            <person name="Goodwin L."/>
            <person name="Pitluck S."/>
            <person name="Liolios K."/>
            <person name="Pagani I."/>
            <person name="Ivanova N."/>
            <person name="Huntemann M."/>
            <person name="Mavromatis K."/>
            <person name="Mikhailova N."/>
            <person name="Pati A."/>
            <person name="Chen A."/>
            <person name="Palaniappan K."/>
            <person name="Land M."/>
            <person name="Hauser L."/>
            <person name="Brambilla E.M."/>
            <person name="Rohde M."/>
            <person name="Mwirichia R."/>
            <person name="Sikorski J."/>
            <person name="Tindall B.J."/>
            <person name="Goker M."/>
            <person name="Bristow J."/>
            <person name="Eisen J.A."/>
            <person name="Markowitz V."/>
            <person name="Hugenholtz P."/>
            <person name="Klenk H.P."/>
            <person name="Kyrpides N.C."/>
        </authorList>
    </citation>
    <scope>NUCLEOTIDE SEQUENCE [LARGE SCALE GENOMIC DNA]</scope>
    <source>
        <strain evidence="17">DSM 16823 / RW262 / RW262</strain>
    </source>
</reference>
<dbReference type="InterPro" id="IPR004393">
    <property type="entry name" value="NadC"/>
</dbReference>
<keyword evidence="8 12" id="KW-0808">Transferase</keyword>
<organism evidence="16 17">
    <name type="scientific">Fluviicola taffensis (strain DSM 16823 / NCIMB 13979 / RW262)</name>
    <dbReference type="NCBI Taxonomy" id="755732"/>
    <lineage>
        <taxon>Bacteria</taxon>
        <taxon>Pseudomonadati</taxon>
        <taxon>Bacteroidota</taxon>
        <taxon>Flavobacteriia</taxon>
        <taxon>Flavobacteriales</taxon>
        <taxon>Crocinitomicaceae</taxon>
        <taxon>Fluviicola</taxon>
    </lineage>
</organism>
<dbReference type="SUPFAM" id="SSF54675">
    <property type="entry name" value="Nicotinate/Quinolinate PRTase N-terminal domain-like"/>
    <property type="match status" value="1"/>
</dbReference>
<name>F2II16_FLUTR</name>
<feature type="binding site" evidence="13">
    <location>
        <position position="93"/>
    </location>
    <ligand>
        <name>substrate</name>
    </ligand>
</feature>
<dbReference type="GO" id="GO:0004514">
    <property type="term" value="F:nicotinate-nucleotide diphosphorylase (carboxylating) activity"/>
    <property type="evidence" value="ECO:0007669"/>
    <property type="project" value="UniProtKB-EC"/>
</dbReference>
<evidence type="ECO:0000256" key="1">
    <source>
        <dbReference type="ARBA" id="ARBA00003237"/>
    </source>
</evidence>
<feature type="binding site" evidence="13">
    <location>
        <position position="160"/>
    </location>
    <ligand>
        <name>substrate</name>
    </ligand>
</feature>
<evidence type="ECO:0000313" key="17">
    <source>
        <dbReference type="Proteomes" id="UP000007463"/>
    </source>
</evidence>
<dbReference type="AlphaFoldDB" id="F2II16"/>
<dbReference type="CDD" id="cd01572">
    <property type="entry name" value="QPRTase"/>
    <property type="match status" value="1"/>
</dbReference>
<dbReference type="eggNOG" id="COG0157">
    <property type="taxonomic scope" value="Bacteria"/>
</dbReference>
<evidence type="ECO:0000256" key="8">
    <source>
        <dbReference type="ARBA" id="ARBA00022679"/>
    </source>
</evidence>
<comment type="similarity">
    <text evidence="3 12">Belongs to the NadC/ModD family.</text>
</comment>
<evidence type="ECO:0000256" key="2">
    <source>
        <dbReference type="ARBA" id="ARBA00004893"/>
    </source>
</evidence>
<dbReference type="PANTHER" id="PTHR32179:SF3">
    <property type="entry name" value="NICOTINATE-NUCLEOTIDE PYROPHOSPHORYLASE [CARBOXYLATING]"/>
    <property type="match status" value="1"/>
</dbReference>
<dbReference type="InterPro" id="IPR037128">
    <property type="entry name" value="Quinolinate_PRibosylTase_N_sf"/>
</dbReference>
<feature type="binding site" evidence="13">
    <location>
        <begin position="238"/>
        <end position="240"/>
    </location>
    <ligand>
        <name>substrate</name>
    </ligand>
</feature>
<feature type="domain" description="Quinolinate phosphoribosyl transferase C-terminal" evidence="14">
    <location>
        <begin position="105"/>
        <end position="274"/>
    </location>
</feature>
<evidence type="ECO:0000256" key="6">
    <source>
        <dbReference type="ARBA" id="ARBA00022642"/>
    </source>
</evidence>
<dbReference type="InterPro" id="IPR002638">
    <property type="entry name" value="Quinolinate_PRibosylTrfase_C"/>
</dbReference>
<dbReference type="RefSeq" id="WP_013685488.1">
    <property type="nucleotide sequence ID" value="NC_015321.1"/>
</dbReference>
<feature type="binding site" evidence="13">
    <location>
        <begin position="259"/>
        <end position="261"/>
    </location>
    <ligand>
        <name>substrate</name>
    </ligand>
</feature>
<dbReference type="OrthoDB" id="9782546at2"/>
<evidence type="ECO:0000256" key="7">
    <source>
        <dbReference type="ARBA" id="ARBA00022676"/>
    </source>
</evidence>
<dbReference type="InterPro" id="IPR036068">
    <property type="entry name" value="Nicotinate_pribotase-like_C"/>
</dbReference>
<dbReference type="InterPro" id="IPR027277">
    <property type="entry name" value="NadC/ModD"/>
</dbReference>
<evidence type="ECO:0000313" key="16">
    <source>
        <dbReference type="EMBL" id="AEA42716.1"/>
    </source>
</evidence>
<accession>F2II16</accession>
<dbReference type="Pfam" id="PF02749">
    <property type="entry name" value="QRPTase_N"/>
    <property type="match status" value="1"/>
</dbReference>
<dbReference type="KEGG" id="fte:Fluta_0712"/>
<evidence type="ECO:0000256" key="3">
    <source>
        <dbReference type="ARBA" id="ARBA00009400"/>
    </source>
</evidence>
<feature type="domain" description="Quinolinate phosphoribosyl transferase N-terminal" evidence="15">
    <location>
        <begin position="19"/>
        <end position="103"/>
    </location>
</feature>
<evidence type="ECO:0000256" key="9">
    <source>
        <dbReference type="ARBA" id="ARBA00033102"/>
    </source>
</evidence>
<evidence type="ECO:0000256" key="10">
    <source>
        <dbReference type="ARBA" id="ARBA00047445"/>
    </source>
</evidence>
<feature type="binding site" evidence="13">
    <location>
        <position position="215"/>
    </location>
    <ligand>
        <name>substrate</name>
    </ligand>
</feature>
<protein>
    <recommendedName>
        <fullName evidence="11">Probable nicotinate-nucleotide pyrophosphorylase [carboxylating]</fullName>
        <ecNumber evidence="5">2.4.2.19</ecNumber>
    </recommendedName>
    <alternativeName>
        <fullName evidence="9">Quinolinate phosphoribosyltransferase [decarboxylating]</fullName>
    </alternativeName>
</protein>
<comment type="subunit">
    <text evidence="4">Hexamer formed by 3 homodimers.</text>
</comment>
<dbReference type="HOGENOM" id="CLU_039622_0_1_10"/>
<dbReference type="NCBIfam" id="TIGR00078">
    <property type="entry name" value="nadC"/>
    <property type="match status" value="1"/>
</dbReference>
<dbReference type="PANTHER" id="PTHR32179">
    <property type="entry name" value="NICOTINATE-NUCLEOTIDE PYROPHOSPHORYLASE [CARBOXYLATING]"/>
    <property type="match status" value="1"/>
</dbReference>
<dbReference type="GO" id="GO:0005737">
    <property type="term" value="C:cytoplasm"/>
    <property type="evidence" value="ECO:0007669"/>
    <property type="project" value="TreeGrafter"/>
</dbReference>
<dbReference type="Pfam" id="PF01729">
    <property type="entry name" value="QRPTase_C"/>
    <property type="match status" value="1"/>
</dbReference>
<reference evidence="17" key="2">
    <citation type="submission" date="2011-02" db="EMBL/GenBank/DDBJ databases">
        <title>The complete genome of Fluviicola taffensis DSM 16823.</title>
        <authorList>
            <consortium name="US DOE Joint Genome Institute (JGI-PGF)"/>
            <person name="Lucas S."/>
            <person name="Copeland A."/>
            <person name="Lapidus A."/>
            <person name="Bruce D."/>
            <person name="Goodwin L."/>
            <person name="Pitluck S."/>
            <person name="Kyrpides N."/>
            <person name="Mavromatis K."/>
            <person name="Ivanova N."/>
            <person name="Mikhailova N."/>
            <person name="Pagani I."/>
            <person name="Chertkov O."/>
            <person name="Detter J.C."/>
            <person name="Han C."/>
            <person name="Tapia R."/>
            <person name="Land M."/>
            <person name="Hauser L."/>
            <person name="Markowitz V."/>
            <person name="Cheng J.-F."/>
            <person name="Hugenholtz P."/>
            <person name="Woyke T."/>
            <person name="Wu D."/>
            <person name="Tindall B."/>
            <person name="Pomrenke H.G."/>
            <person name="Brambilla E."/>
            <person name="Klenk H.-P."/>
            <person name="Eisen J.A."/>
        </authorList>
    </citation>
    <scope>NUCLEOTIDE SEQUENCE [LARGE SCALE GENOMIC DNA]</scope>
    <source>
        <strain evidence="17">DSM 16823 / RW262 / RW262</strain>
    </source>
</reference>
<dbReference type="GO" id="GO:0009435">
    <property type="term" value="P:NAD+ biosynthetic process"/>
    <property type="evidence" value="ECO:0007669"/>
    <property type="project" value="UniProtKB-UniPathway"/>
</dbReference>
<evidence type="ECO:0000256" key="4">
    <source>
        <dbReference type="ARBA" id="ARBA00011218"/>
    </source>
</evidence>
<dbReference type="EC" id="2.4.2.19" evidence="5"/>
<dbReference type="PIRSF" id="PIRSF006250">
    <property type="entry name" value="NadC_ModD"/>
    <property type="match status" value="1"/>
</dbReference>
<dbReference type="Gene3D" id="3.90.1170.20">
    <property type="entry name" value="Quinolinate phosphoribosyl transferase, N-terminal domain"/>
    <property type="match status" value="1"/>
</dbReference>
<evidence type="ECO:0000259" key="15">
    <source>
        <dbReference type="Pfam" id="PF02749"/>
    </source>
</evidence>